<feature type="transmembrane region" description="Helical" evidence="6">
    <location>
        <begin position="90"/>
        <end position="109"/>
    </location>
</feature>
<dbReference type="Proteomes" id="UP000628775">
    <property type="component" value="Unassembled WGS sequence"/>
</dbReference>
<evidence type="ECO:0000256" key="1">
    <source>
        <dbReference type="ARBA" id="ARBA00004651"/>
    </source>
</evidence>
<name>A0A8J2VGX5_9BACL</name>
<evidence type="ECO:0000256" key="4">
    <source>
        <dbReference type="ARBA" id="ARBA00022989"/>
    </source>
</evidence>
<comment type="caution">
    <text evidence="7">The sequence shown here is derived from an EMBL/GenBank/DDBJ whole genome shotgun (WGS) entry which is preliminary data.</text>
</comment>
<dbReference type="AlphaFoldDB" id="A0A8J2VGX5"/>
<evidence type="ECO:0000256" key="2">
    <source>
        <dbReference type="ARBA" id="ARBA00022475"/>
    </source>
</evidence>
<feature type="transmembrane region" description="Helical" evidence="6">
    <location>
        <begin position="268"/>
        <end position="292"/>
    </location>
</feature>
<comment type="subcellular location">
    <subcellularLocation>
        <location evidence="1">Cell membrane</location>
        <topology evidence="1">Multi-pass membrane protein</topology>
    </subcellularLocation>
</comment>
<organism evidence="7 8">
    <name type="scientific">Pullulanibacillus camelliae</name>
    <dbReference type="NCBI Taxonomy" id="1707096"/>
    <lineage>
        <taxon>Bacteria</taxon>
        <taxon>Bacillati</taxon>
        <taxon>Bacillota</taxon>
        <taxon>Bacilli</taxon>
        <taxon>Bacillales</taxon>
        <taxon>Sporolactobacillaceae</taxon>
        <taxon>Pullulanibacillus</taxon>
    </lineage>
</organism>
<feature type="transmembrane region" description="Helical" evidence="6">
    <location>
        <begin position="400"/>
        <end position="416"/>
    </location>
</feature>
<reference evidence="7" key="2">
    <citation type="submission" date="2020-09" db="EMBL/GenBank/DDBJ databases">
        <authorList>
            <person name="Sun Q."/>
            <person name="Zhou Y."/>
        </authorList>
    </citation>
    <scope>NUCLEOTIDE SEQUENCE</scope>
    <source>
        <strain evidence="7">CGMCC 1.15371</strain>
    </source>
</reference>
<gene>
    <name evidence="7" type="ORF">GCM10011391_06520</name>
</gene>
<feature type="transmembrane region" description="Helical" evidence="6">
    <location>
        <begin position="304"/>
        <end position="325"/>
    </location>
</feature>
<feature type="transmembrane region" description="Helical" evidence="6">
    <location>
        <begin position="463"/>
        <end position="486"/>
    </location>
</feature>
<keyword evidence="8" id="KW-1185">Reference proteome</keyword>
<dbReference type="PANTHER" id="PTHR30250">
    <property type="entry name" value="PST FAMILY PREDICTED COLANIC ACID TRANSPORTER"/>
    <property type="match status" value="1"/>
</dbReference>
<dbReference type="InterPro" id="IPR050833">
    <property type="entry name" value="Poly_Biosynth_Transport"/>
</dbReference>
<feature type="transmembrane region" description="Helical" evidence="6">
    <location>
        <begin position="48"/>
        <end position="69"/>
    </location>
</feature>
<dbReference type="RefSeq" id="WP_188689108.1">
    <property type="nucleotide sequence ID" value="NZ_BMIR01000002.1"/>
</dbReference>
<keyword evidence="2" id="KW-1003">Cell membrane</keyword>
<feature type="transmembrane region" description="Helical" evidence="6">
    <location>
        <begin position="237"/>
        <end position="262"/>
    </location>
</feature>
<keyword evidence="3 6" id="KW-0812">Transmembrane</keyword>
<dbReference type="PANTHER" id="PTHR30250:SF26">
    <property type="entry name" value="PSMA PROTEIN"/>
    <property type="match status" value="1"/>
</dbReference>
<accession>A0A8J2VGX5</accession>
<sequence>MRTNHSMKNMIIGMLSQLIIAGLGFISRKVFIDSLGADYLGINGLLTNVLSMLALIESGIGTSITYSLYKPLVNDDRRKIIALVQLYKKAYLIIAFIVCILSLALLPFLGVFIKGGGTESFIIISYLIFVGKNMTYYLNAHKVALITADQKSYVLARVNIGFQIVTMLAKIAILILTHNYILFLLIELMTFILQNMYNGRIVTRRYPFIKTSPTQSIASSEKQYLKKNIKALFLHNVGSYAVFGTDNLLISAFIGVTTVGFYSNYTMILGQLSTLIAPLLNGIGASVGHLIAKENETRRYFIFKVSYFMNFWIYSVVIVCLFNLLEPFINWWLGKGFLLSPFTFWLILVNFYLTGLRTSISTFKTKAGIFIQDKYMPLIEAFINLVASLILVHFIGLSGIFLGTTISTLATVFWNVPRLTYKHVFKRSVGSYFAQYALYAGLTLTMCVLTMSIGKILVSGVTLLALIERGLICVVLSNLLYILLFYKTTEFQYLLQLVSHLISNMKTKWGERERAKA</sequence>
<feature type="transmembrane region" description="Helical" evidence="6">
    <location>
        <begin position="152"/>
        <end position="174"/>
    </location>
</feature>
<evidence type="ECO:0000256" key="3">
    <source>
        <dbReference type="ARBA" id="ARBA00022692"/>
    </source>
</evidence>
<feature type="transmembrane region" description="Helical" evidence="6">
    <location>
        <begin position="436"/>
        <end position="457"/>
    </location>
</feature>
<keyword evidence="5 6" id="KW-0472">Membrane</keyword>
<dbReference type="EMBL" id="BMIR01000002">
    <property type="protein sequence ID" value="GGE30553.1"/>
    <property type="molecule type" value="Genomic_DNA"/>
</dbReference>
<evidence type="ECO:0000256" key="6">
    <source>
        <dbReference type="SAM" id="Phobius"/>
    </source>
</evidence>
<feature type="transmembrane region" description="Helical" evidence="6">
    <location>
        <begin position="331"/>
        <end position="354"/>
    </location>
</feature>
<protein>
    <submittedName>
        <fullName evidence="7">Sugar translocase</fullName>
    </submittedName>
</protein>
<dbReference type="GO" id="GO:0005886">
    <property type="term" value="C:plasma membrane"/>
    <property type="evidence" value="ECO:0007669"/>
    <property type="project" value="UniProtKB-SubCell"/>
</dbReference>
<evidence type="ECO:0000313" key="7">
    <source>
        <dbReference type="EMBL" id="GGE30553.1"/>
    </source>
</evidence>
<feature type="transmembrane region" description="Helical" evidence="6">
    <location>
        <begin position="180"/>
        <end position="197"/>
    </location>
</feature>
<keyword evidence="4 6" id="KW-1133">Transmembrane helix</keyword>
<reference evidence="7" key="1">
    <citation type="journal article" date="2014" name="Int. J. Syst. Evol. Microbiol.">
        <title>Complete genome sequence of Corynebacterium casei LMG S-19264T (=DSM 44701T), isolated from a smear-ripened cheese.</title>
        <authorList>
            <consortium name="US DOE Joint Genome Institute (JGI-PGF)"/>
            <person name="Walter F."/>
            <person name="Albersmeier A."/>
            <person name="Kalinowski J."/>
            <person name="Ruckert C."/>
        </authorList>
    </citation>
    <scope>NUCLEOTIDE SEQUENCE</scope>
    <source>
        <strain evidence="7">CGMCC 1.15371</strain>
    </source>
</reference>
<feature type="transmembrane region" description="Helical" evidence="6">
    <location>
        <begin position="375"/>
        <end position="394"/>
    </location>
</feature>
<evidence type="ECO:0000313" key="8">
    <source>
        <dbReference type="Proteomes" id="UP000628775"/>
    </source>
</evidence>
<feature type="transmembrane region" description="Helical" evidence="6">
    <location>
        <begin position="121"/>
        <end position="140"/>
    </location>
</feature>
<evidence type="ECO:0000256" key="5">
    <source>
        <dbReference type="ARBA" id="ARBA00023136"/>
    </source>
</evidence>
<proteinExistence type="predicted"/>